<feature type="region of interest" description="Disordered" evidence="1">
    <location>
        <begin position="1"/>
        <end position="24"/>
    </location>
</feature>
<gene>
    <name evidence="2" type="ORF">T440DRAFT_34410</name>
</gene>
<organism evidence="2 3">
    <name type="scientific">Plenodomus tracheiphilus IPT5</name>
    <dbReference type="NCBI Taxonomy" id="1408161"/>
    <lineage>
        <taxon>Eukaryota</taxon>
        <taxon>Fungi</taxon>
        <taxon>Dikarya</taxon>
        <taxon>Ascomycota</taxon>
        <taxon>Pezizomycotina</taxon>
        <taxon>Dothideomycetes</taxon>
        <taxon>Pleosporomycetidae</taxon>
        <taxon>Pleosporales</taxon>
        <taxon>Pleosporineae</taxon>
        <taxon>Leptosphaeriaceae</taxon>
        <taxon>Plenodomus</taxon>
    </lineage>
</organism>
<evidence type="ECO:0000256" key="1">
    <source>
        <dbReference type="SAM" id="MobiDB-lite"/>
    </source>
</evidence>
<dbReference type="AlphaFoldDB" id="A0A6A7BDA9"/>
<accession>A0A6A7BDA9</accession>
<protein>
    <submittedName>
        <fullName evidence="2">Uncharacterized protein</fullName>
    </submittedName>
</protein>
<dbReference type="Proteomes" id="UP000799423">
    <property type="component" value="Unassembled WGS sequence"/>
</dbReference>
<proteinExistence type="predicted"/>
<keyword evidence="3" id="KW-1185">Reference proteome</keyword>
<sequence length="174" mass="19388">MNGRACGSEWGETPTRQTSGANKRAKKVQCEDISHGTSSCLTSVTWLGACNHGHARSLLGFIGKGPFSHFCELQASVAPSLERVRCFRYRVCFQPGNHASPLHRFDVALTKPACIVHRAAASEFWKFLTPHSTCASCRLQHSVRTAHVPRNYGVLRRVLALRPQTRDLHDCLRH</sequence>
<dbReference type="EMBL" id="MU006298">
    <property type="protein sequence ID" value="KAF2852707.1"/>
    <property type="molecule type" value="Genomic_DNA"/>
</dbReference>
<evidence type="ECO:0000313" key="3">
    <source>
        <dbReference type="Proteomes" id="UP000799423"/>
    </source>
</evidence>
<name>A0A6A7BDA9_9PLEO</name>
<reference evidence="2" key="1">
    <citation type="submission" date="2020-01" db="EMBL/GenBank/DDBJ databases">
        <authorList>
            <consortium name="DOE Joint Genome Institute"/>
            <person name="Haridas S."/>
            <person name="Albert R."/>
            <person name="Binder M."/>
            <person name="Bloem J."/>
            <person name="Labutti K."/>
            <person name="Salamov A."/>
            <person name="Andreopoulos B."/>
            <person name="Baker S.E."/>
            <person name="Barry K."/>
            <person name="Bills G."/>
            <person name="Bluhm B.H."/>
            <person name="Cannon C."/>
            <person name="Castanera R."/>
            <person name="Culley D.E."/>
            <person name="Daum C."/>
            <person name="Ezra D."/>
            <person name="Gonzalez J.B."/>
            <person name="Henrissat B."/>
            <person name="Kuo A."/>
            <person name="Liang C."/>
            <person name="Lipzen A."/>
            <person name="Lutzoni F."/>
            <person name="Magnuson J."/>
            <person name="Mondo S."/>
            <person name="Nolan M."/>
            <person name="Ohm R."/>
            <person name="Pangilinan J."/>
            <person name="Park H.-J."/>
            <person name="Ramirez L."/>
            <person name="Alfaro M."/>
            <person name="Sun H."/>
            <person name="Tritt A."/>
            <person name="Yoshinaga Y."/>
            <person name="Zwiers L.-H."/>
            <person name="Turgeon B.G."/>
            <person name="Goodwin S.B."/>
            <person name="Spatafora J.W."/>
            <person name="Crous P.W."/>
            <person name="Grigoriev I.V."/>
        </authorList>
    </citation>
    <scope>NUCLEOTIDE SEQUENCE</scope>
    <source>
        <strain evidence="2">IPT5</strain>
    </source>
</reference>
<evidence type="ECO:0000313" key="2">
    <source>
        <dbReference type="EMBL" id="KAF2852707.1"/>
    </source>
</evidence>